<keyword evidence="24" id="KW-1185">Reference proteome</keyword>
<comment type="catalytic activity">
    <reaction evidence="18">
        <text>L-threonyl-[protein] + ATP = O-phospho-L-threonyl-[protein] + ADP + H(+)</text>
        <dbReference type="Rhea" id="RHEA:46608"/>
        <dbReference type="Rhea" id="RHEA-COMP:11060"/>
        <dbReference type="Rhea" id="RHEA-COMP:11605"/>
        <dbReference type="ChEBI" id="CHEBI:15378"/>
        <dbReference type="ChEBI" id="CHEBI:30013"/>
        <dbReference type="ChEBI" id="CHEBI:30616"/>
        <dbReference type="ChEBI" id="CHEBI:61977"/>
        <dbReference type="ChEBI" id="CHEBI:456216"/>
        <dbReference type="EC" id="2.7.11.1"/>
    </reaction>
</comment>
<dbReference type="GO" id="GO:0004674">
    <property type="term" value="F:protein serine/threonine kinase activity"/>
    <property type="evidence" value="ECO:0007669"/>
    <property type="project" value="UniProtKB-KW"/>
</dbReference>
<keyword evidence="5" id="KW-0597">Phosphoprotein</keyword>
<dbReference type="PROSITE" id="PS00107">
    <property type="entry name" value="PROTEIN_KINASE_ATP"/>
    <property type="match status" value="1"/>
</dbReference>
<keyword evidence="16 23" id="KW-0675">Receptor</keyword>
<evidence type="ECO:0000256" key="11">
    <source>
        <dbReference type="ARBA" id="ARBA00022741"/>
    </source>
</evidence>
<accession>A0AAV9EM47</accession>
<dbReference type="GO" id="GO:0005886">
    <property type="term" value="C:plasma membrane"/>
    <property type="evidence" value="ECO:0007669"/>
    <property type="project" value="UniProtKB-SubCell"/>
</dbReference>
<evidence type="ECO:0000256" key="3">
    <source>
        <dbReference type="ARBA" id="ARBA00012513"/>
    </source>
</evidence>
<keyword evidence="11 20" id="KW-0547">Nucleotide-binding</keyword>
<evidence type="ECO:0000256" key="1">
    <source>
        <dbReference type="ARBA" id="ARBA00004162"/>
    </source>
</evidence>
<evidence type="ECO:0000313" key="23">
    <source>
        <dbReference type="EMBL" id="KAK1313298.1"/>
    </source>
</evidence>
<dbReference type="GO" id="GO:0005524">
    <property type="term" value="F:ATP binding"/>
    <property type="evidence" value="ECO:0007669"/>
    <property type="project" value="UniProtKB-UniRule"/>
</dbReference>
<dbReference type="SUPFAM" id="SSF56112">
    <property type="entry name" value="Protein kinase-like (PK-like)"/>
    <property type="match status" value="1"/>
</dbReference>
<evidence type="ECO:0000256" key="16">
    <source>
        <dbReference type="ARBA" id="ARBA00023170"/>
    </source>
</evidence>
<dbReference type="PRINTS" id="PR00019">
    <property type="entry name" value="LEURICHRPT"/>
</dbReference>
<dbReference type="InterPro" id="IPR001611">
    <property type="entry name" value="Leu-rich_rpt"/>
</dbReference>
<dbReference type="PANTHER" id="PTHR48005">
    <property type="entry name" value="LEUCINE RICH REPEAT KINASE 2"/>
    <property type="match status" value="1"/>
</dbReference>
<dbReference type="InterPro" id="IPR017441">
    <property type="entry name" value="Protein_kinase_ATP_BS"/>
</dbReference>
<protein>
    <recommendedName>
        <fullName evidence="3">non-specific serine/threonine protein kinase</fullName>
        <ecNumber evidence="3">2.7.11.1</ecNumber>
    </recommendedName>
</protein>
<reference evidence="23" key="1">
    <citation type="journal article" date="2023" name="Nat. Commun.">
        <title>Diploid and tetraploid genomes of Acorus and the evolution of monocots.</title>
        <authorList>
            <person name="Ma L."/>
            <person name="Liu K.W."/>
            <person name="Li Z."/>
            <person name="Hsiao Y.Y."/>
            <person name="Qi Y."/>
            <person name="Fu T."/>
            <person name="Tang G.D."/>
            <person name="Zhang D."/>
            <person name="Sun W.H."/>
            <person name="Liu D.K."/>
            <person name="Li Y."/>
            <person name="Chen G.Z."/>
            <person name="Liu X.D."/>
            <person name="Liao X.Y."/>
            <person name="Jiang Y.T."/>
            <person name="Yu X."/>
            <person name="Hao Y."/>
            <person name="Huang J."/>
            <person name="Zhao X.W."/>
            <person name="Ke S."/>
            <person name="Chen Y.Y."/>
            <person name="Wu W.L."/>
            <person name="Hsu J.L."/>
            <person name="Lin Y.F."/>
            <person name="Huang M.D."/>
            <person name="Li C.Y."/>
            <person name="Huang L."/>
            <person name="Wang Z.W."/>
            <person name="Zhao X."/>
            <person name="Zhong W.Y."/>
            <person name="Peng D.H."/>
            <person name="Ahmad S."/>
            <person name="Lan S."/>
            <person name="Zhang J.S."/>
            <person name="Tsai W.C."/>
            <person name="Van de Peer Y."/>
            <person name="Liu Z.J."/>
        </authorList>
    </citation>
    <scope>NUCLEOTIDE SEQUENCE</scope>
    <source>
        <strain evidence="23">CP</strain>
    </source>
</reference>
<dbReference type="InterPro" id="IPR003591">
    <property type="entry name" value="Leu-rich_rpt_typical-subtyp"/>
</dbReference>
<feature type="domain" description="Protein kinase" evidence="22">
    <location>
        <begin position="255"/>
        <end position="521"/>
    </location>
</feature>
<keyword evidence="17" id="KW-0325">Glycoprotein</keyword>
<feature type="binding site" evidence="20">
    <location>
        <position position="284"/>
    </location>
    <ligand>
        <name>ATP</name>
        <dbReference type="ChEBI" id="CHEBI:30616"/>
    </ligand>
</feature>
<dbReference type="FunFam" id="1.10.510.10:FF:000445">
    <property type="entry name" value="MDIS1-interacting receptor like kinase 2"/>
    <property type="match status" value="1"/>
</dbReference>
<dbReference type="FunFam" id="3.80.10.10:FF:000383">
    <property type="entry name" value="Leucine-rich repeat receptor protein kinase EMS1"/>
    <property type="match status" value="1"/>
</dbReference>
<keyword evidence="15 21" id="KW-0472">Membrane</keyword>
<organism evidence="23 24">
    <name type="scientific">Acorus calamus</name>
    <name type="common">Sweet flag</name>
    <dbReference type="NCBI Taxonomy" id="4465"/>
    <lineage>
        <taxon>Eukaryota</taxon>
        <taxon>Viridiplantae</taxon>
        <taxon>Streptophyta</taxon>
        <taxon>Embryophyta</taxon>
        <taxon>Tracheophyta</taxon>
        <taxon>Spermatophyta</taxon>
        <taxon>Magnoliopsida</taxon>
        <taxon>Liliopsida</taxon>
        <taxon>Acoraceae</taxon>
        <taxon>Acorus</taxon>
    </lineage>
</organism>
<keyword evidence="6" id="KW-0433">Leucine-rich repeat</keyword>
<evidence type="ECO:0000256" key="21">
    <source>
        <dbReference type="SAM" id="Phobius"/>
    </source>
</evidence>
<dbReference type="AlphaFoldDB" id="A0AAV9EM47"/>
<keyword evidence="13 20" id="KW-0067">ATP-binding</keyword>
<evidence type="ECO:0000256" key="18">
    <source>
        <dbReference type="ARBA" id="ARBA00047899"/>
    </source>
</evidence>
<reference evidence="23" key="2">
    <citation type="submission" date="2023-06" db="EMBL/GenBank/DDBJ databases">
        <authorList>
            <person name="Ma L."/>
            <person name="Liu K.-W."/>
            <person name="Li Z."/>
            <person name="Hsiao Y.-Y."/>
            <person name="Qi Y."/>
            <person name="Fu T."/>
            <person name="Tang G."/>
            <person name="Zhang D."/>
            <person name="Sun W.-H."/>
            <person name="Liu D.-K."/>
            <person name="Li Y."/>
            <person name="Chen G.-Z."/>
            <person name="Liu X.-D."/>
            <person name="Liao X.-Y."/>
            <person name="Jiang Y.-T."/>
            <person name="Yu X."/>
            <person name="Hao Y."/>
            <person name="Huang J."/>
            <person name="Zhao X.-W."/>
            <person name="Ke S."/>
            <person name="Chen Y.-Y."/>
            <person name="Wu W.-L."/>
            <person name="Hsu J.-L."/>
            <person name="Lin Y.-F."/>
            <person name="Huang M.-D."/>
            <person name="Li C.-Y."/>
            <person name="Huang L."/>
            <person name="Wang Z.-W."/>
            <person name="Zhao X."/>
            <person name="Zhong W.-Y."/>
            <person name="Peng D.-H."/>
            <person name="Ahmad S."/>
            <person name="Lan S."/>
            <person name="Zhang J.-S."/>
            <person name="Tsai W.-C."/>
            <person name="Van De Peer Y."/>
            <person name="Liu Z.-J."/>
        </authorList>
    </citation>
    <scope>NUCLEOTIDE SEQUENCE</scope>
    <source>
        <strain evidence="23">CP</strain>
        <tissue evidence="23">Leaves</tissue>
    </source>
</reference>
<evidence type="ECO:0000256" key="12">
    <source>
        <dbReference type="ARBA" id="ARBA00022777"/>
    </source>
</evidence>
<dbReference type="InterPro" id="IPR051420">
    <property type="entry name" value="Ser_Thr_Kinases_DiverseReg"/>
</dbReference>
<keyword evidence="9" id="KW-0732">Signal</keyword>
<dbReference type="SUPFAM" id="SSF52058">
    <property type="entry name" value="L domain-like"/>
    <property type="match status" value="1"/>
</dbReference>
<dbReference type="InterPro" id="IPR011009">
    <property type="entry name" value="Kinase-like_dom_sf"/>
</dbReference>
<dbReference type="Pfam" id="PF13855">
    <property type="entry name" value="LRR_8"/>
    <property type="match status" value="1"/>
</dbReference>
<proteinExistence type="predicted"/>
<gene>
    <name evidence="23" type="ORF">QJS10_CPA06g00009</name>
</gene>
<dbReference type="Gene3D" id="3.80.10.10">
    <property type="entry name" value="Ribonuclease Inhibitor"/>
    <property type="match status" value="1"/>
</dbReference>
<dbReference type="PROSITE" id="PS50011">
    <property type="entry name" value="PROTEIN_KINASE_DOM"/>
    <property type="match status" value="1"/>
</dbReference>
<evidence type="ECO:0000256" key="7">
    <source>
        <dbReference type="ARBA" id="ARBA00022679"/>
    </source>
</evidence>
<dbReference type="EMBL" id="JAUJYO010000006">
    <property type="protein sequence ID" value="KAK1313298.1"/>
    <property type="molecule type" value="Genomic_DNA"/>
</dbReference>
<name>A0AAV9EM47_ACOCL</name>
<dbReference type="InterPro" id="IPR032675">
    <property type="entry name" value="LRR_dom_sf"/>
</dbReference>
<sequence length="547" mass="60889">MQLSSLALLYNLTLGNNQLYGRIPSEIGKLSNLQFLDLSLNGLSGPIPKAIGDCSKLISLKLSGNILNGSIPDQIGNLINLQVLLDLSHNALVGEIPSQFSKLTSLLVLNLSHNQLSGSVPSSFQYMLSLISVDVSYNELEGSLPDNKAFHQASADSFFHNKGLCGQMQGLIPCNSFSAKVHDGKENHRILFYILFPIMGLMLLLCALVKIALISYNKRKIIIEELRECNKDLFSIWNFDGRMSYEDIIRATEEFDDKYCIGGGGYGRVYKAELPTGQVVAIKKPIPMEGNETIDEISFRSEIKALTEIRHRNIVKLFGYCSNARCMFLVYEYMAKGGLANLLRSQEEVVVLDWTRRVNIVKDISEALSYMHHDCVPPIIHRDITSSNILLDYDFKACISDFGIARLLRPDSSNWTTIAGTYGYLPPELAYTMRVTEKCDVYSYGVVALEIIIGKHPGELIASLLADENAPLLKDVIDQRLSPPSNEVAEDVVLVVMLALACLRSDPLSRPTIQFASQKLIARKLPSHLKHFDDIKLPQLMNAEMIG</sequence>
<evidence type="ECO:0000256" key="9">
    <source>
        <dbReference type="ARBA" id="ARBA00022729"/>
    </source>
</evidence>
<evidence type="ECO:0000256" key="14">
    <source>
        <dbReference type="ARBA" id="ARBA00022989"/>
    </source>
</evidence>
<evidence type="ECO:0000256" key="15">
    <source>
        <dbReference type="ARBA" id="ARBA00023136"/>
    </source>
</evidence>
<evidence type="ECO:0000256" key="10">
    <source>
        <dbReference type="ARBA" id="ARBA00022737"/>
    </source>
</evidence>
<dbReference type="Pfam" id="PF00069">
    <property type="entry name" value="Pkinase"/>
    <property type="match status" value="1"/>
</dbReference>
<dbReference type="EC" id="2.7.11.1" evidence="3"/>
<dbReference type="InterPro" id="IPR008266">
    <property type="entry name" value="Tyr_kinase_AS"/>
</dbReference>
<dbReference type="SMART" id="SM00369">
    <property type="entry name" value="LRR_TYP"/>
    <property type="match status" value="3"/>
</dbReference>
<comment type="catalytic activity">
    <reaction evidence="19">
        <text>L-seryl-[protein] + ATP = O-phospho-L-seryl-[protein] + ADP + H(+)</text>
        <dbReference type="Rhea" id="RHEA:17989"/>
        <dbReference type="Rhea" id="RHEA-COMP:9863"/>
        <dbReference type="Rhea" id="RHEA-COMP:11604"/>
        <dbReference type="ChEBI" id="CHEBI:15378"/>
        <dbReference type="ChEBI" id="CHEBI:29999"/>
        <dbReference type="ChEBI" id="CHEBI:30616"/>
        <dbReference type="ChEBI" id="CHEBI:83421"/>
        <dbReference type="ChEBI" id="CHEBI:456216"/>
        <dbReference type="EC" id="2.7.11.1"/>
    </reaction>
</comment>
<evidence type="ECO:0000256" key="4">
    <source>
        <dbReference type="ARBA" id="ARBA00022527"/>
    </source>
</evidence>
<evidence type="ECO:0000313" key="24">
    <source>
        <dbReference type="Proteomes" id="UP001180020"/>
    </source>
</evidence>
<keyword evidence="4" id="KW-0723">Serine/threonine-protein kinase</keyword>
<evidence type="ECO:0000256" key="6">
    <source>
        <dbReference type="ARBA" id="ARBA00022614"/>
    </source>
</evidence>
<evidence type="ECO:0000256" key="17">
    <source>
        <dbReference type="ARBA" id="ARBA00023180"/>
    </source>
</evidence>
<dbReference type="FunFam" id="3.80.10.10:FF:000722">
    <property type="entry name" value="Leucine-rich repeat receptor-like protein kinase"/>
    <property type="match status" value="1"/>
</dbReference>
<evidence type="ECO:0000256" key="5">
    <source>
        <dbReference type="ARBA" id="ARBA00022553"/>
    </source>
</evidence>
<evidence type="ECO:0000256" key="2">
    <source>
        <dbReference type="ARBA" id="ARBA00004479"/>
    </source>
</evidence>
<keyword evidence="12 23" id="KW-0418">Kinase</keyword>
<evidence type="ECO:0000256" key="8">
    <source>
        <dbReference type="ARBA" id="ARBA00022692"/>
    </source>
</evidence>
<dbReference type="PROSITE" id="PS00109">
    <property type="entry name" value="PROTEIN_KINASE_TYR"/>
    <property type="match status" value="1"/>
</dbReference>
<feature type="transmembrane region" description="Helical" evidence="21">
    <location>
        <begin position="190"/>
        <end position="213"/>
    </location>
</feature>
<dbReference type="Gene3D" id="3.30.200.20">
    <property type="entry name" value="Phosphorylase Kinase, domain 1"/>
    <property type="match status" value="1"/>
</dbReference>
<dbReference type="Pfam" id="PF00560">
    <property type="entry name" value="LRR_1"/>
    <property type="match status" value="2"/>
</dbReference>
<keyword evidence="7" id="KW-0808">Transferase</keyword>
<evidence type="ECO:0000256" key="20">
    <source>
        <dbReference type="PROSITE-ProRule" id="PRU10141"/>
    </source>
</evidence>
<keyword evidence="8 21" id="KW-0812">Transmembrane</keyword>
<evidence type="ECO:0000259" key="22">
    <source>
        <dbReference type="PROSITE" id="PS50011"/>
    </source>
</evidence>
<comment type="subcellular location">
    <subcellularLocation>
        <location evidence="1">Cell membrane</location>
        <topology evidence="1">Single-pass membrane protein</topology>
    </subcellularLocation>
    <subcellularLocation>
        <location evidence="2">Membrane</location>
        <topology evidence="2">Single-pass type I membrane protein</topology>
    </subcellularLocation>
</comment>
<dbReference type="Proteomes" id="UP001180020">
    <property type="component" value="Unassembled WGS sequence"/>
</dbReference>
<dbReference type="InterPro" id="IPR000719">
    <property type="entry name" value="Prot_kinase_dom"/>
</dbReference>
<evidence type="ECO:0000256" key="13">
    <source>
        <dbReference type="ARBA" id="ARBA00022840"/>
    </source>
</evidence>
<dbReference type="PANTHER" id="PTHR48005:SF70">
    <property type="entry name" value="MDIS1-INTERACTING RECEPTOR LIKE KINASE 2-LIKE"/>
    <property type="match status" value="1"/>
</dbReference>
<evidence type="ECO:0000256" key="19">
    <source>
        <dbReference type="ARBA" id="ARBA00048679"/>
    </source>
</evidence>
<dbReference type="Gene3D" id="1.10.510.10">
    <property type="entry name" value="Transferase(Phosphotransferase) domain 1"/>
    <property type="match status" value="1"/>
</dbReference>
<keyword evidence="10" id="KW-0677">Repeat</keyword>
<keyword evidence="14 21" id="KW-1133">Transmembrane helix</keyword>
<comment type="caution">
    <text evidence="23">The sequence shown here is derived from an EMBL/GenBank/DDBJ whole genome shotgun (WGS) entry which is preliminary data.</text>
</comment>
<dbReference type="FunFam" id="3.30.200.20:FF:000309">
    <property type="entry name" value="Leucine-rich repeat receptor protein kinase MSP1"/>
    <property type="match status" value="1"/>
</dbReference>